<gene>
    <name evidence="2" type="ORF">LECACI_7A009746</name>
</gene>
<evidence type="ECO:0000313" key="3">
    <source>
        <dbReference type="Proteomes" id="UP001296104"/>
    </source>
</evidence>
<feature type="region of interest" description="Disordered" evidence="1">
    <location>
        <begin position="285"/>
        <end position="314"/>
    </location>
</feature>
<feature type="compositionally biased region" description="Polar residues" evidence="1">
    <location>
        <begin position="17"/>
        <end position="27"/>
    </location>
</feature>
<comment type="caution">
    <text evidence="2">The sequence shown here is derived from an EMBL/GenBank/DDBJ whole genome shotgun (WGS) entry which is preliminary data.</text>
</comment>
<dbReference type="AlphaFoldDB" id="A0AAI8Z8U7"/>
<name>A0AAI8Z8U7_9PEZI</name>
<evidence type="ECO:0000256" key="1">
    <source>
        <dbReference type="SAM" id="MobiDB-lite"/>
    </source>
</evidence>
<dbReference type="EMBL" id="CAVMBE010000125">
    <property type="protein sequence ID" value="CAK4034588.1"/>
    <property type="molecule type" value="Genomic_DNA"/>
</dbReference>
<feature type="region of interest" description="Disordered" evidence="1">
    <location>
        <begin position="1"/>
        <end position="28"/>
    </location>
</feature>
<organism evidence="2 3">
    <name type="scientific">Lecanosticta acicola</name>
    <dbReference type="NCBI Taxonomy" id="111012"/>
    <lineage>
        <taxon>Eukaryota</taxon>
        <taxon>Fungi</taxon>
        <taxon>Dikarya</taxon>
        <taxon>Ascomycota</taxon>
        <taxon>Pezizomycotina</taxon>
        <taxon>Dothideomycetes</taxon>
        <taxon>Dothideomycetidae</taxon>
        <taxon>Mycosphaerellales</taxon>
        <taxon>Mycosphaerellaceae</taxon>
        <taxon>Lecanosticta</taxon>
    </lineage>
</organism>
<accession>A0AAI8Z8U7</accession>
<feature type="compositionally biased region" description="Basic and acidic residues" evidence="1">
    <location>
        <begin position="294"/>
        <end position="303"/>
    </location>
</feature>
<keyword evidence="3" id="KW-1185">Reference proteome</keyword>
<protein>
    <submittedName>
        <fullName evidence="2">Uncharacterized protein</fullName>
    </submittedName>
</protein>
<dbReference type="Proteomes" id="UP001296104">
    <property type="component" value="Unassembled WGS sequence"/>
</dbReference>
<sequence length="399" mass="44584">MPSIVANDAPTIAIPRGNTSAPTTSMKPPQKRIRLHDEAYGSILERRMEDLETSLEVDYLILDYLLHQAIQTCLKYPNTPTQQEASAVERCLVQVDEFLALFKMRYADCKFDPEMRYRLLLCQVVPLFTQRLTRNSSTPSKQRLDSMRESNGARARRWIGDASRLPTAAYDTSSFDSGLPIELHEVEQNRARVLSSSGVAQEDDAYDDAFYGTSACLSLLDLIPLFMEVTAACNNMLDIACGPSRGLMELIANLMLQACLEQYLIFGASGSDAMDEAFAWGYKSTDGEEEEQDGELKELFRGSEEEEEEVQGWKETRERALQQLLGGDDDTPQRLSRLASAHPLAETLHTVTDYLESLAAVTPRPVLAQLEGGKMDGMSEAETREFLRDCGLDVADFYA</sequence>
<evidence type="ECO:0000313" key="2">
    <source>
        <dbReference type="EMBL" id="CAK4034588.1"/>
    </source>
</evidence>
<proteinExistence type="predicted"/>
<reference evidence="2" key="1">
    <citation type="submission" date="2023-11" db="EMBL/GenBank/DDBJ databases">
        <authorList>
            <person name="Alioto T."/>
            <person name="Alioto T."/>
            <person name="Gomez Garrido J."/>
        </authorList>
    </citation>
    <scope>NUCLEOTIDE SEQUENCE</scope>
</reference>